<organism evidence="2 3">
    <name type="scientific">Leersia perrieri</name>
    <dbReference type="NCBI Taxonomy" id="77586"/>
    <lineage>
        <taxon>Eukaryota</taxon>
        <taxon>Viridiplantae</taxon>
        <taxon>Streptophyta</taxon>
        <taxon>Embryophyta</taxon>
        <taxon>Tracheophyta</taxon>
        <taxon>Spermatophyta</taxon>
        <taxon>Magnoliopsida</taxon>
        <taxon>Liliopsida</taxon>
        <taxon>Poales</taxon>
        <taxon>Poaceae</taxon>
        <taxon>BOP clade</taxon>
        <taxon>Oryzoideae</taxon>
        <taxon>Oryzeae</taxon>
        <taxon>Oryzinae</taxon>
        <taxon>Leersia</taxon>
    </lineage>
</organism>
<sequence length="117" mass="13297">MAAVLRSLGRSVTSLFRSRRLLSNLASDHKKLAKNNGAMMMKKQHHALSTDSWGDEPPSFWDRMIPLLLAPSTSALELDKPPNKPKWRGSPNPRESIQAWKKMPTSQPRFRPPKQIL</sequence>
<evidence type="ECO:0000256" key="1">
    <source>
        <dbReference type="SAM" id="MobiDB-lite"/>
    </source>
</evidence>
<dbReference type="EnsemblPlants" id="LPERR04G21490.1">
    <property type="protein sequence ID" value="LPERR04G21490.1"/>
    <property type="gene ID" value="LPERR04G21490"/>
</dbReference>
<keyword evidence="3" id="KW-1185">Reference proteome</keyword>
<name>A0A0D9W9R5_9ORYZ</name>
<evidence type="ECO:0000313" key="2">
    <source>
        <dbReference type="EnsemblPlants" id="LPERR04G21490.1"/>
    </source>
</evidence>
<dbReference type="AlphaFoldDB" id="A0A0D9W9R5"/>
<protein>
    <submittedName>
        <fullName evidence="2">Uncharacterized protein</fullName>
    </submittedName>
</protein>
<reference evidence="2 3" key="1">
    <citation type="submission" date="2012-08" db="EMBL/GenBank/DDBJ databases">
        <title>Oryza genome evolution.</title>
        <authorList>
            <person name="Wing R.A."/>
        </authorList>
    </citation>
    <scope>NUCLEOTIDE SEQUENCE</scope>
</reference>
<reference evidence="2" key="3">
    <citation type="submission" date="2015-04" db="UniProtKB">
        <authorList>
            <consortium name="EnsemblPlants"/>
        </authorList>
    </citation>
    <scope>IDENTIFICATION</scope>
</reference>
<dbReference type="HOGENOM" id="CLU_2088321_0_0_1"/>
<dbReference type="Proteomes" id="UP000032180">
    <property type="component" value="Chromosome 4"/>
</dbReference>
<accession>A0A0D9W9R5</accession>
<reference evidence="3" key="2">
    <citation type="submission" date="2013-12" db="EMBL/GenBank/DDBJ databases">
        <authorList>
            <person name="Yu Y."/>
            <person name="Lee S."/>
            <person name="de Baynast K."/>
            <person name="Wissotski M."/>
            <person name="Liu L."/>
            <person name="Talag J."/>
            <person name="Goicoechea J."/>
            <person name="Angelova A."/>
            <person name="Jetty R."/>
            <person name="Kudrna D."/>
            <person name="Golser W."/>
            <person name="Rivera L."/>
            <person name="Zhang J."/>
            <person name="Wing R."/>
        </authorList>
    </citation>
    <scope>NUCLEOTIDE SEQUENCE</scope>
</reference>
<proteinExistence type="predicted"/>
<dbReference type="Gramene" id="LPERR04G21490.1">
    <property type="protein sequence ID" value="LPERR04G21490.1"/>
    <property type="gene ID" value="LPERR04G21490"/>
</dbReference>
<evidence type="ECO:0000313" key="3">
    <source>
        <dbReference type="Proteomes" id="UP000032180"/>
    </source>
</evidence>
<feature type="region of interest" description="Disordered" evidence="1">
    <location>
        <begin position="75"/>
        <end position="117"/>
    </location>
</feature>